<evidence type="ECO:0000259" key="9">
    <source>
        <dbReference type="Pfam" id="PF20520"/>
    </source>
</evidence>
<feature type="domain" description="V-type proton ATPase subunit S1 luminal" evidence="8">
    <location>
        <begin position="225"/>
        <end position="329"/>
    </location>
</feature>
<comment type="subcellular location">
    <subcellularLocation>
        <location evidence="1">Membrane</location>
        <topology evidence="1">Single-pass membrane protein</topology>
    </subcellularLocation>
</comment>
<dbReference type="Pfam" id="PF05827">
    <property type="entry name" value="VAS1_LD"/>
    <property type="match status" value="1"/>
</dbReference>
<dbReference type="InterPro" id="IPR008388">
    <property type="entry name" value="Ac45_acc_su"/>
</dbReference>
<dbReference type="PANTHER" id="PTHR12471:SF7">
    <property type="entry name" value="V-TYPE PROTON ATPASE SUBUNIT S1"/>
    <property type="match status" value="1"/>
</dbReference>
<proteinExistence type="inferred from homology"/>
<dbReference type="PANTHER" id="PTHR12471">
    <property type="entry name" value="VACUOLAR ATP SYNTHASE SUBUNIT S1"/>
    <property type="match status" value="1"/>
</dbReference>
<dbReference type="Proteomes" id="UP001652582">
    <property type="component" value="Chromosome 26"/>
</dbReference>
<feature type="signal peptide" evidence="7">
    <location>
        <begin position="1"/>
        <end position="20"/>
    </location>
</feature>
<evidence type="ECO:0000313" key="11">
    <source>
        <dbReference type="RefSeq" id="XP_023939784.1"/>
    </source>
</evidence>
<dbReference type="GO" id="GO:0001671">
    <property type="term" value="F:ATPase activator activity"/>
    <property type="evidence" value="ECO:0007669"/>
    <property type="project" value="TreeGrafter"/>
</dbReference>
<name>A0A6J1MYV6_BICAN</name>
<evidence type="ECO:0000256" key="4">
    <source>
        <dbReference type="ARBA" id="ARBA00022989"/>
    </source>
</evidence>
<evidence type="ECO:0000313" key="10">
    <source>
        <dbReference type="Proteomes" id="UP001652582"/>
    </source>
</evidence>
<evidence type="ECO:0000256" key="7">
    <source>
        <dbReference type="SAM" id="SignalP"/>
    </source>
</evidence>
<keyword evidence="4 6" id="KW-1133">Transmembrane helix</keyword>
<gene>
    <name evidence="11" type="primary">LOC112047094</name>
</gene>
<keyword evidence="3 6" id="KW-0812">Transmembrane</keyword>
<organism evidence="10 11">
    <name type="scientific">Bicyclus anynana</name>
    <name type="common">Squinting bush brown butterfly</name>
    <dbReference type="NCBI Taxonomy" id="110368"/>
    <lineage>
        <taxon>Eukaryota</taxon>
        <taxon>Metazoa</taxon>
        <taxon>Ecdysozoa</taxon>
        <taxon>Arthropoda</taxon>
        <taxon>Hexapoda</taxon>
        <taxon>Insecta</taxon>
        <taxon>Pterygota</taxon>
        <taxon>Neoptera</taxon>
        <taxon>Endopterygota</taxon>
        <taxon>Lepidoptera</taxon>
        <taxon>Glossata</taxon>
        <taxon>Ditrysia</taxon>
        <taxon>Papilionoidea</taxon>
        <taxon>Nymphalidae</taxon>
        <taxon>Satyrinae</taxon>
        <taxon>Satyrini</taxon>
        <taxon>Mycalesina</taxon>
        <taxon>Bicyclus</taxon>
    </lineage>
</organism>
<evidence type="ECO:0000256" key="5">
    <source>
        <dbReference type="ARBA" id="ARBA00023136"/>
    </source>
</evidence>
<accession>A0A6J1MYV6</accession>
<evidence type="ECO:0000256" key="3">
    <source>
        <dbReference type="ARBA" id="ARBA00022692"/>
    </source>
</evidence>
<sequence length="398" mass="44771">MAYCRLVLAFLVICIASTYGEVQVPVFIWGDLKTSSKANPLSRVTEPEFNGLLKKQLAGDPFTVVFIDKTLSVEDFSIKDDEGESVFPYLHSLISGATYLPAVDDPLPVLNRLADPENVRRVKVTENGLSAEIESDSGKMLFIQLKDAKADESRADLLRRHNDLMENMYNKLVEQYKDVVAIYTAENPSWTVSESHERFRRDVRNTDLQNGTFDGLKLYVNKVLLNVDSVETNVTTIDSASSVINENQNMSTTLTFGDVSLTLNFLSKAGYWYFSSVTYQQASRVVGLLPQNELFVPLGFSYRCGQDLTFSNTTNQTVIVQFRDIKVQPYFAESNETLVYGDSINCVGFFSVPIWSGLFVVFILLAITFYGIMMMMDIRTMDRFDDPKGKTITINAGE</sequence>
<dbReference type="GO" id="GO:0033176">
    <property type="term" value="C:proton-transporting V-type ATPase complex"/>
    <property type="evidence" value="ECO:0007669"/>
    <property type="project" value="TreeGrafter"/>
</dbReference>
<dbReference type="OrthoDB" id="19852at2759"/>
<dbReference type="KEGG" id="bany:112047094"/>
<evidence type="ECO:0000259" key="8">
    <source>
        <dbReference type="Pfam" id="PF05827"/>
    </source>
</evidence>
<evidence type="ECO:0000256" key="2">
    <source>
        <dbReference type="ARBA" id="ARBA00009037"/>
    </source>
</evidence>
<dbReference type="Gene3D" id="2.40.160.110">
    <property type="match status" value="1"/>
</dbReference>
<dbReference type="GeneID" id="112047094"/>
<comment type="similarity">
    <text evidence="2">Belongs to the vacuolar ATPase subunit S1 family.</text>
</comment>
<dbReference type="Pfam" id="PF20520">
    <property type="entry name" value="Ac45-VOA1_TM"/>
    <property type="match status" value="1"/>
</dbReference>
<keyword evidence="5 6" id="KW-0472">Membrane</keyword>
<dbReference type="InterPro" id="IPR046756">
    <property type="entry name" value="VAS1/VOA1_TM"/>
</dbReference>
<feature type="chain" id="PRO_5026969103" evidence="7">
    <location>
        <begin position="21"/>
        <end position="398"/>
    </location>
</feature>
<dbReference type="GO" id="GO:0030641">
    <property type="term" value="P:regulation of cellular pH"/>
    <property type="evidence" value="ECO:0007669"/>
    <property type="project" value="TreeGrafter"/>
</dbReference>
<protein>
    <submittedName>
        <fullName evidence="11">V-type proton ATPase subunit S1</fullName>
    </submittedName>
</protein>
<feature type="domain" description="V-type proton ATPase subunit S1/VOA1 transmembrane" evidence="9">
    <location>
        <begin position="348"/>
        <end position="386"/>
    </location>
</feature>
<dbReference type="CTD" id="35944"/>
<feature type="transmembrane region" description="Helical" evidence="6">
    <location>
        <begin position="354"/>
        <end position="373"/>
    </location>
</feature>
<reference evidence="11" key="1">
    <citation type="submission" date="2025-08" db="UniProtKB">
        <authorList>
            <consortium name="RefSeq"/>
        </authorList>
    </citation>
    <scope>IDENTIFICATION</scope>
</reference>
<dbReference type="RefSeq" id="XP_023939784.1">
    <property type="nucleotide sequence ID" value="XM_024084016.2"/>
</dbReference>
<keyword evidence="7" id="KW-0732">Signal</keyword>
<keyword evidence="10" id="KW-1185">Reference proteome</keyword>
<evidence type="ECO:0000256" key="1">
    <source>
        <dbReference type="ARBA" id="ARBA00004167"/>
    </source>
</evidence>
<dbReference type="InterPro" id="IPR046755">
    <property type="entry name" value="VAS1_LD"/>
</dbReference>
<dbReference type="AlphaFoldDB" id="A0A6J1MYV6"/>
<evidence type="ECO:0000256" key="6">
    <source>
        <dbReference type="SAM" id="Phobius"/>
    </source>
</evidence>